<organism evidence="2 3">
    <name type="scientific">Athalassotoga saccharophila</name>
    <dbReference type="NCBI Taxonomy" id="1441386"/>
    <lineage>
        <taxon>Bacteria</taxon>
        <taxon>Thermotogati</taxon>
        <taxon>Thermotogota</taxon>
        <taxon>Thermotogae</taxon>
        <taxon>Mesoaciditogales</taxon>
        <taxon>Mesoaciditogaceae</taxon>
        <taxon>Athalassotoga</taxon>
    </lineage>
</organism>
<dbReference type="AlphaFoldDB" id="A0A6N4TEI5"/>
<gene>
    <name evidence="2" type="ORF">ATHSA_p10034</name>
</gene>
<geneLocation type="plasmid" evidence="2 3">
    <name>pATS1</name>
</geneLocation>
<keyword evidence="1" id="KW-1277">Toxin-antitoxin system</keyword>
<protein>
    <recommendedName>
        <fullName evidence="4">Type II toxin-antitoxin system RelE/ParE family toxin</fullName>
    </recommendedName>
</protein>
<dbReference type="InterPro" id="IPR035093">
    <property type="entry name" value="RelE/ParE_toxin_dom_sf"/>
</dbReference>
<dbReference type="SUPFAM" id="SSF143011">
    <property type="entry name" value="RelE-like"/>
    <property type="match status" value="1"/>
</dbReference>
<evidence type="ECO:0000256" key="1">
    <source>
        <dbReference type="ARBA" id="ARBA00022649"/>
    </source>
</evidence>
<dbReference type="Proteomes" id="UP000463916">
    <property type="component" value="Plasmid pATS1"/>
</dbReference>
<dbReference type="OrthoDB" id="428492at2"/>
<dbReference type="InterPro" id="IPR007712">
    <property type="entry name" value="RelE/ParE_toxin"/>
</dbReference>
<proteinExistence type="predicted"/>
<name>A0A6N4TEI5_9BACT</name>
<keyword evidence="2" id="KW-0614">Plasmid</keyword>
<keyword evidence="3" id="KW-1185">Reference proteome</keyword>
<evidence type="ECO:0000313" key="2">
    <source>
        <dbReference type="EMBL" id="BBJ29081.1"/>
    </source>
</evidence>
<dbReference type="KEGG" id="asac:ATHSA_p10034"/>
<dbReference type="Gene3D" id="3.30.2310.20">
    <property type="entry name" value="RelE-like"/>
    <property type="match status" value="1"/>
</dbReference>
<dbReference type="InterPro" id="IPR052747">
    <property type="entry name" value="TA_system_RelE_toxin"/>
</dbReference>
<accession>A0A6N4TEI5</accession>
<dbReference type="PANTHER" id="PTHR38813:SF1">
    <property type="entry name" value="TOXIN RELE1-RELATED"/>
    <property type="match status" value="1"/>
</dbReference>
<dbReference type="PANTHER" id="PTHR38813">
    <property type="match status" value="1"/>
</dbReference>
<dbReference type="Pfam" id="PF05016">
    <property type="entry name" value="ParE_toxin"/>
    <property type="match status" value="1"/>
</dbReference>
<sequence>MIEFDRQAVKDLSKLSSKLQKHIMDVLERLDNESVGDVKKLKGVEFYRLRVSNYRVIFKLEKKVLYVVRVLPRGSAYKNL</sequence>
<dbReference type="EMBL" id="AP019552">
    <property type="protein sequence ID" value="BBJ29081.1"/>
    <property type="molecule type" value="Genomic_DNA"/>
</dbReference>
<reference evidence="3" key="1">
    <citation type="submission" date="2019-04" db="EMBL/GenBank/DDBJ databases">
        <title>NAS-01 Genome Sequencing.</title>
        <authorList>
            <person name="Kato S."/>
            <person name="Itoh T."/>
            <person name="Ohkuma M."/>
        </authorList>
    </citation>
    <scope>NUCLEOTIDE SEQUENCE [LARGE SCALE GENOMIC DNA]</scope>
    <source>
        <strain evidence="3">NAS-01</strain>
        <plasmid evidence="3">pATS1</plasmid>
    </source>
</reference>
<evidence type="ECO:0000313" key="3">
    <source>
        <dbReference type="Proteomes" id="UP000463916"/>
    </source>
</evidence>
<evidence type="ECO:0008006" key="4">
    <source>
        <dbReference type="Google" id="ProtNLM"/>
    </source>
</evidence>
<dbReference type="RefSeq" id="WP_161848422.1">
    <property type="nucleotide sequence ID" value="NZ_AP019551.1"/>
</dbReference>